<proteinExistence type="predicted"/>
<dbReference type="GO" id="GO:0032259">
    <property type="term" value="P:methylation"/>
    <property type="evidence" value="ECO:0007669"/>
    <property type="project" value="InterPro"/>
</dbReference>
<dbReference type="KEGG" id="kfa:Q73A0000_15340"/>
<name>A0A7M2YC94_9FLAO</name>
<reference evidence="1 2" key="1">
    <citation type="submission" date="2019-05" db="EMBL/GenBank/DDBJ databases">
        <title>Chryseobacterium sp. isolated from King George Island, maritime Antarctica.</title>
        <authorList>
            <person name="Peng X."/>
        </authorList>
    </citation>
    <scope>NUCLEOTIDE SEQUENCE [LARGE SCALE GENOMIC DNA]</scope>
    <source>
        <strain evidence="1 2">7-3A</strain>
    </source>
</reference>
<dbReference type="AlphaFoldDB" id="A0A7M2YC94"/>
<dbReference type="GO" id="GO:0003676">
    <property type="term" value="F:nucleic acid binding"/>
    <property type="evidence" value="ECO:0007669"/>
    <property type="project" value="InterPro"/>
</dbReference>
<accession>A0A7M2YC94</accession>
<keyword evidence="2" id="KW-1185">Reference proteome</keyword>
<dbReference type="Proteomes" id="UP000594195">
    <property type="component" value="Chromosome"/>
</dbReference>
<protein>
    <submittedName>
        <fullName evidence="1">Uncharacterized protein</fullName>
    </submittedName>
</protein>
<dbReference type="PROSITE" id="PS00092">
    <property type="entry name" value="N6_MTASE"/>
    <property type="match status" value="1"/>
</dbReference>
<dbReference type="RefSeq" id="WP_193811822.1">
    <property type="nucleotide sequence ID" value="NZ_CP040442.1"/>
</dbReference>
<evidence type="ECO:0000313" key="1">
    <source>
        <dbReference type="EMBL" id="QOW11650.1"/>
    </source>
</evidence>
<organism evidence="1 2">
    <name type="scientific">Kaistella flava</name>
    <name type="common">ex Peng et al. 2021</name>
    <dbReference type="NCBI Taxonomy" id="2038776"/>
    <lineage>
        <taxon>Bacteria</taxon>
        <taxon>Pseudomonadati</taxon>
        <taxon>Bacteroidota</taxon>
        <taxon>Flavobacteriia</taxon>
        <taxon>Flavobacteriales</taxon>
        <taxon>Weeksellaceae</taxon>
        <taxon>Chryseobacterium group</taxon>
        <taxon>Kaistella</taxon>
    </lineage>
</organism>
<dbReference type="GO" id="GO:0008168">
    <property type="term" value="F:methyltransferase activity"/>
    <property type="evidence" value="ECO:0007669"/>
    <property type="project" value="InterPro"/>
</dbReference>
<gene>
    <name evidence="1" type="ORF">Q73A0000_15340</name>
</gene>
<dbReference type="InterPro" id="IPR002052">
    <property type="entry name" value="DNA_methylase_N6_adenine_CS"/>
</dbReference>
<evidence type="ECO:0000313" key="2">
    <source>
        <dbReference type="Proteomes" id="UP000594195"/>
    </source>
</evidence>
<dbReference type="EMBL" id="CP040442">
    <property type="protein sequence ID" value="QOW11650.1"/>
    <property type="molecule type" value="Genomic_DNA"/>
</dbReference>
<sequence length="163" mass="18250">MNFLLFGGQPDSGKTSTVTRLTNLLLSTPFSFTIADGIFPPVGGTDFLILLRRIVKGQSQYVIVSSPSDDAAAINNLRDFIIKHSSDKIIDIIISSVRDIDWERGYFFTTIKINPTDVNVFEIPLARVTRRHSSGLFAPAINWYETTVDRLVNFIITNPPFNL</sequence>